<accession>A0AAP2RJW5</accession>
<protein>
    <submittedName>
        <fullName evidence="5">MarR family transcriptional regulator</fullName>
    </submittedName>
</protein>
<evidence type="ECO:0000256" key="2">
    <source>
        <dbReference type="ARBA" id="ARBA00023125"/>
    </source>
</evidence>
<keyword evidence="6" id="KW-1185">Reference proteome</keyword>
<dbReference type="AlphaFoldDB" id="A0AAP2RJW5"/>
<dbReference type="InterPro" id="IPR000835">
    <property type="entry name" value="HTH_MarR-typ"/>
</dbReference>
<gene>
    <name evidence="5" type="ORF">LQE92_13260</name>
</gene>
<reference evidence="5 6" key="1">
    <citation type="submission" date="2021-11" db="EMBL/GenBank/DDBJ databases">
        <title>Lacrimispora sp. nov. NSJ-141 isolated from human feces.</title>
        <authorList>
            <person name="Abdugheni R."/>
        </authorList>
    </citation>
    <scope>NUCLEOTIDE SEQUENCE [LARGE SCALE GENOMIC DNA]</scope>
    <source>
        <strain evidence="5 6">NSJ-141</strain>
    </source>
</reference>
<dbReference type="Gene3D" id="1.10.10.10">
    <property type="entry name" value="Winged helix-like DNA-binding domain superfamily/Winged helix DNA-binding domain"/>
    <property type="match status" value="1"/>
</dbReference>
<name>A0AAP2RJW5_9FIRM</name>
<dbReference type="PANTHER" id="PTHR42756:SF1">
    <property type="entry name" value="TRANSCRIPTIONAL REPRESSOR OF EMRAB OPERON"/>
    <property type="match status" value="1"/>
</dbReference>
<dbReference type="Proteomes" id="UP001299265">
    <property type="component" value="Unassembled WGS sequence"/>
</dbReference>
<dbReference type="PRINTS" id="PR00598">
    <property type="entry name" value="HTHMARR"/>
</dbReference>
<evidence type="ECO:0000313" key="6">
    <source>
        <dbReference type="Proteomes" id="UP001299265"/>
    </source>
</evidence>
<dbReference type="GO" id="GO:0003677">
    <property type="term" value="F:DNA binding"/>
    <property type="evidence" value="ECO:0007669"/>
    <property type="project" value="UniProtKB-KW"/>
</dbReference>
<keyword evidence="1" id="KW-0805">Transcription regulation</keyword>
<feature type="domain" description="HTH marR-type" evidence="4">
    <location>
        <begin position="11"/>
        <end position="148"/>
    </location>
</feature>
<sequence length="160" mass="18946">MKSDKEERWRMEHIGFEIKQAAKLVNRHIGNTASVKYAKQVTGTHGWILRYLYEHKDEDMFQRDIEKRFDIRRSSATGLLQLMEKNGLIYREPVDYDARLKRIVMTEKAVSIHESISREIDEVERQISKGLSEEEIRLLLQVLDKVQRNLSSAERSEKKE</sequence>
<dbReference type="PROSITE" id="PS50995">
    <property type="entry name" value="HTH_MARR_2"/>
    <property type="match status" value="1"/>
</dbReference>
<organism evidence="5 6">
    <name type="scientific">Lientehia hominis</name>
    <dbReference type="NCBI Taxonomy" id="2897778"/>
    <lineage>
        <taxon>Bacteria</taxon>
        <taxon>Bacillati</taxon>
        <taxon>Bacillota</taxon>
        <taxon>Clostridia</taxon>
        <taxon>Lachnospirales</taxon>
        <taxon>Lachnospiraceae</taxon>
        <taxon>Lientehia</taxon>
    </lineage>
</organism>
<proteinExistence type="predicted"/>
<dbReference type="RefSeq" id="WP_231063425.1">
    <property type="nucleotide sequence ID" value="NZ_JAJNOR010000010.1"/>
</dbReference>
<keyword evidence="2" id="KW-0238">DNA-binding</keyword>
<keyword evidence="3" id="KW-0804">Transcription</keyword>
<comment type="caution">
    <text evidence="5">The sequence shown here is derived from an EMBL/GenBank/DDBJ whole genome shotgun (WGS) entry which is preliminary data.</text>
</comment>
<dbReference type="Pfam" id="PF12802">
    <property type="entry name" value="MarR_2"/>
    <property type="match status" value="1"/>
</dbReference>
<dbReference type="SMART" id="SM00347">
    <property type="entry name" value="HTH_MARR"/>
    <property type="match status" value="1"/>
</dbReference>
<dbReference type="SUPFAM" id="SSF46785">
    <property type="entry name" value="Winged helix' DNA-binding domain"/>
    <property type="match status" value="1"/>
</dbReference>
<dbReference type="GO" id="GO:0003700">
    <property type="term" value="F:DNA-binding transcription factor activity"/>
    <property type="evidence" value="ECO:0007669"/>
    <property type="project" value="InterPro"/>
</dbReference>
<evidence type="ECO:0000256" key="3">
    <source>
        <dbReference type="ARBA" id="ARBA00023163"/>
    </source>
</evidence>
<dbReference type="PANTHER" id="PTHR42756">
    <property type="entry name" value="TRANSCRIPTIONAL REGULATOR, MARR"/>
    <property type="match status" value="1"/>
</dbReference>
<evidence type="ECO:0000259" key="4">
    <source>
        <dbReference type="PROSITE" id="PS50995"/>
    </source>
</evidence>
<dbReference type="InterPro" id="IPR036388">
    <property type="entry name" value="WH-like_DNA-bd_sf"/>
</dbReference>
<evidence type="ECO:0000256" key="1">
    <source>
        <dbReference type="ARBA" id="ARBA00023015"/>
    </source>
</evidence>
<dbReference type="InterPro" id="IPR036390">
    <property type="entry name" value="WH_DNA-bd_sf"/>
</dbReference>
<evidence type="ECO:0000313" key="5">
    <source>
        <dbReference type="EMBL" id="MCD2493577.1"/>
    </source>
</evidence>
<dbReference type="EMBL" id="JAJNOR010000010">
    <property type="protein sequence ID" value="MCD2493577.1"/>
    <property type="molecule type" value="Genomic_DNA"/>
</dbReference>